<dbReference type="OMA" id="FIMNTIC"/>
<feature type="transmembrane region" description="Helical" evidence="7">
    <location>
        <begin position="566"/>
        <end position="590"/>
    </location>
</feature>
<dbReference type="EMBL" id="VCGU01000009">
    <property type="protein sequence ID" value="TRY70101.1"/>
    <property type="molecule type" value="Genomic_DNA"/>
</dbReference>
<dbReference type="GO" id="GO:0015141">
    <property type="term" value="F:succinate transmembrane transporter activity"/>
    <property type="evidence" value="ECO:0007669"/>
    <property type="project" value="TreeGrafter"/>
</dbReference>
<organism evidence="8 9">
    <name type="scientific">Tigriopus californicus</name>
    <name type="common">Marine copepod</name>
    <dbReference type="NCBI Taxonomy" id="6832"/>
    <lineage>
        <taxon>Eukaryota</taxon>
        <taxon>Metazoa</taxon>
        <taxon>Ecdysozoa</taxon>
        <taxon>Arthropoda</taxon>
        <taxon>Crustacea</taxon>
        <taxon>Multicrustacea</taxon>
        <taxon>Hexanauplia</taxon>
        <taxon>Copepoda</taxon>
        <taxon>Harpacticoida</taxon>
        <taxon>Harpacticidae</taxon>
        <taxon>Tigriopus</taxon>
    </lineage>
</organism>
<dbReference type="GO" id="GO:0005886">
    <property type="term" value="C:plasma membrane"/>
    <property type="evidence" value="ECO:0007669"/>
    <property type="project" value="TreeGrafter"/>
</dbReference>
<keyword evidence="5 7" id="KW-0472">Membrane</keyword>
<keyword evidence="4 7" id="KW-1133">Transmembrane helix</keyword>
<evidence type="ECO:0000256" key="4">
    <source>
        <dbReference type="ARBA" id="ARBA00022989"/>
    </source>
</evidence>
<feature type="transmembrane region" description="Helical" evidence="7">
    <location>
        <begin position="84"/>
        <end position="102"/>
    </location>
</feature>
<accession>A0A553NXD4</accession>
<protein>
    <recommendedName>
        <fullName evidence="10">Citrate transporter-like domain-containing protein</fullName>
    </recommendedName>
</protein>
<feature type="transmembrane region" description="Helical" evidence="7">
    <location>
        <begin position="201"/>
        <end position="222"/>
    </location>
</feature>
<dbReference type="Pfam" id="PF00939">
    <property type="entry name" value="Na_sulph_symp"/>
    <property type="match status" value="1"/>
</dbReference>
<evidence type="ECO:0000313" key="8">
    <source>
        <dbReference type="EMBL" id="TRY70101.1"/>
    </source>
</evidence>
<evidence type="ECO:0000256" key="2">
    <source>
        <dbReference type="ARBA" id="ARBA00006772"/>
    </source>
</evidence>
<feature type="transmembrane region" description="Helical" evidence="7">
    <location>
        <begin position="536"/>
        <end position="554"/>
    </location>
</feature>
<dbReference type="InterPro" id="IPR001898">
    <property type="entry name" value="SLC13A/DASS"/>
</dbReference>
<dbReference type="OrthoDB" id="6493944at2759"/>
<feature type="transmembrane region" description="Helical" evidence="7">
    <location>
        <begin position="312"/>
        <end position="332"/>
    </location>
</feature>
<feature type="transmembrane region" description="Helical" evidence="7">
    <location>
        <begin position="481"/>
        <end position="501"/>
    </location>
</feature>
<dbReference type="GO" id="GO:0015137">
    <property type="term" value="F:citrate transmembrane transporter activity"/>
    <property type="evidence" value="ECO:0007669"/>
    <property type="project" value="TreeGrafter"/>
</dbReference>
<name>A0A553NXD4_TIGCA</name>
<comment type="caution">
    <text evidence="8">The sequence shown here is derived from an EMBL/GenBank/DDBJ whole genome shotgun (WGS) entry which is preliminary data.</text>
</comment>
<evidence type="ECO:0000256" key="5">
    <source>
        <dbReference type="ARBA" id="ARBA00023136"/>
    </source>
</evidence>
<feature type="transmembrane region" description="Helical" evidence="7">
    <location>
        <begin position="12"/>
        <end position="30"/>
    </location>
</feature>
<proteinExistence type="inferred from homology"/>
<dbReference type="AlphaFoldDB" id="A0A553NXD4"/>
<reference evidence="8 9" key="1">
    <citation type="journal article" date="2018" name="Nat. Ecol. Evol.">
        <title>Genomic signatures of mitonuclear coevolution across populations of Tigriopus californicus.</title>
        <authorList>
            <person name="Barreto F.S."/>
            <person name="Watson E.T."/>
            <person name="Lima T.G."/>
            <person name="Willett C.S."/>
            <person name="Edmands S."/>
            <person name="Li W."/>
            <person name="Burton R.S."/>
        </authorList>
    </citation>
    <scope>NUCLEOTIDE SEQUENCE [LARGE SCALE GENOMIC DNA]</scope>
    <source>
        <strain evidence="8 9">San Diego</strain>
    </source>
</reference>
<evidence type="ECO:0000256" key="6">
    <source>
        <dbReference type="SAM" id="MobiDB-lite"/>
    </source>
</evidence>
<evidence type="ECO:0000256" key="1">
    <source>
        <dbReference type="ARBA" id="ARBA00004141"/>
    </source>
</evidence>
<feature type="region of interest" description="Disordered" evidence="6">
    <location>
        <begin position="394"/>
        <end position="425"/>
    </location>
</feature>
<feature type="compositionally biased region" description="Basic and acidic residues" evidence="6">
    <location>
        <begin position="394"/>
        <end position="406"/>
    </location>
</feature>
<dbReference type="Proteomes" id="UP000318571">
    <property type="component" value="Chromosome 9"/>
</dbReference>
<comment type="subcellular location">
    <subcellularLocation>
        <location evidence="1">Membrane</location>
        <topology evidence="1">Multi-pass membrane protein</topology>
    </subcellularLocation>
</comment>
<feature type="transmembrane region" description="Helical" evidence="7">
    <location>
        <begin position="352"/>
        <end position="373"/>
    </location>
</feature>
<gene>
    <name evidence="8" type="ORF">TCAL_04867</name>
</gene>
<dbReference type="PANTHER" id="PTHR10283:SF82">
    <property type="entry name" value="SOLUTE CARRIER FAMILY 13 MEMBER 2"/>
    <property type="match status" value="1"/>
</dbReference>
<feature type="transmembrane region" description="Helical" evidence="7">
    <location>
        <begin position="122"/>
        <end position="141"/>
    </location>
</feature>
<sequence length="615" mass="68168">MTLQSWRYLKTYWKSMATVAIPVILSAIPISSGGSEESRCGFVILVMSLFWMLDLLPLAITALIPVAAFPLLGIMSTSDVCMNYVTNTSMLFLGGLIFAQAIEESNLHRRIALNAMSLMGTSPRYLMIGFMIPTSLISMWISNVATTAMMLPTLEAVLEVLEENTEADIEYGDIIEPEGVESTTDLTIQQRKKSNIRKLRALFALSVCYAANVGGTGTLIGTSPNLVFMEFIQDFPGQPVNFGTWMAFSLPQVILSLILIWLWLQVRYLGFPNVFQRKRGHKRGSLGTDQDNKDLLAIRNLIRQKCNELGPITYHEGSVMCLFVVLLLLWFFRDPGFMPGWGELFKTSNQVGDAISVSDATPTMLVVVLLFILPSKPNFIRALSSRGNRLPRIEAQLKDDKSRGNDESDNSVVENGPEDKDERETSYFQPSLGLVTWRTVHEKMPWNVLLLLGGGFAMATASERSCLSPWIGQKLTALQGLPDWAICVVVTLLMSVITQIASNVAATTMLLPVLRNLSLILEINPIYLMLPPTLTASYAFMLPVSTGPNAIAFIPSRITTFEMVKVGFVMNVLCLIVIHVCINTYGTILFDLDEFPDWALSGSMYNTTNMCASQL</sequence>
<feature type="transmembrane region" description="Helical" evidence="7">
    <location>
        <begin position="42"/>
        <end position="72"/>
    </location>
</feature>
<comment type="similarity">
    <text evidence="2">Belongs to the SLC13A/DASS transporter (TC 2.A.47) family. NADC subfamily.</text>
</comment>
<evidence type="ECO:0000313" key="9">
    <source>
        <dbReference type="Proteomes" id="UP000318571"/>
    </source>
</evidence>
<evidence type="ECO:0000256" key="3">
    <source>
        <dbReference type="ARBA" id="ARBA00022692"/>
    </source>
</evidence>
<keyword evidence="3 7" id="KW-0812">Transmembrane</keyword>
<dbReference type="PANTHER" id="PTHR10283">
    <property type="entry name" value="SOLUTE CARRIER FAMILY 13 MEMBER"/>
    <property type="match status" value="1"/>
</dbReference>
<evidence type="ECO:0008006" key="10">
    <source>
        <dbReference type="Google" id="ProtNLM"/>
    </source>
</evidence>
<keyword evidence="9" id="KW-1185">Reference proteome</keyword>
<dbReference type="CDD" id="cd01115">
    <property type="entry name" value="SLC13_permease"/>
    <property type="match status" value="1"/>
</dbReference>
<evidence type="ECO:0000256" key="7">
    <source>
        <dbReference type="SAM" id="Phobius"/>
    </source>
</evidence>
<feature type="transmembrane region" description="Helical" evidence="7">
    <location>
        <begin position="242"/>
        <end position="264"/>
    </location>
</feature>
<dbReference type="STRING" id="6832.A0A553NXD4"/>